<evidence type="ECO:0000313" key="3">
    <source>
        <dbReference type="Proteomes" id="UP001066276"/>
    </source>
</evidence>
<name>A0AAV7NTX1_PLEWA</name>
<feature type="region of interest" description="Disordered" evidence="1">
    <location>
        <begin position="1"/>
        <end position="23"/>
    </location>
</feature>
<comment type="caution">
    <text evidence="2">The sequence shown here is derived from an EMBL/GenBank/DDBJ whole genome shotgun (WGS) entry which is preliminary data.</text>
</comment>
<dbReference type="AlphaFoldDB" id="A0AAV7NTX1"/>
<evidence type="ECO:0000256" key="1">
    <source>
        <dbReference type="SAM" id="MobiDB-lite"/>
    </source>
</evidence>
<dbReference type="EMBL" id="JANPWB010000012">
    <property type="protein sequence ID" value="KAJ1116285.1"/>
    <property type="molecule type" value="Genomic_DNA"/>
</dbReference>
<reference evidence="2" key="1">
    <citation type="journal article" date="2022" name="bioRxiv">
        <title>Sequencing and chromosome-scale assembly of the giantPleurodeles waltlgenome.</title>
        <authorList>
            <person name="Brown T."/>
            <person name="Elewa A."/>
            <person name="Iarovenko S."/>
            <person name="Subramanian E."/>
            <person name="Araus A.J."/>
            <person name="Petzold A."/>
            <person name="Susuki M."/>
            <person name="Suzuki K.-i.T."/>
            <person name="Hayashi T."/>
            <person name="Toyoda A."/>
            <person name="Oliveira C."/>
            <person name="Osipova E."/>
            <person name="Leigh N.D."/>
            <person name="Simon A."/>
            <person name="Yun M.H."/>
        </authorList>
    </citation>
    <scope>NUCLEOTIDE SEQUENCE</scope>
    <source>
        <strain evidence="2">20211129_DDA</strain>
        <tissue evidence="2">Liver</tissue>
    </source>
</reference>
<protein>
    <submittedName>
        <fullName evidence="2">Uncharacterized protein</fullName>
    </submittedName>
</protein>
<accession>A0AAV7NTX1</accession>
<gene>
    <name evidence="2" type="ORF">NDU88_004501</name>
</gene>
<keyword evidence="3" id="KW-1185">Reference proteome</keyword>
<dbReference type="Proteomes" id="UP001066276">
    <property type="component" value="Chromosome 8"/>
</dbReference>
<feature type="compositionally biased region" description="Basic and acidic residues" evidence="1">
    <location>
        <begin position="12"/>
        <end position="21"/>
    </location>
</feature>
<feature type="region of interest" description="Disordered" evidence="1">
    <location>
        <begin position="32"/>
        <end position="51"/>
    </location>
</feature>
<proteinExistence type="predicted"/>
<evidence type="ECO:0000313" key="2">
    <source>
        <dbReference type="EMBL" id="KAJ1116285.1"/>
    </source>
</evidence>
<organism evidence="2 3">
    <name type="scientific">Pleurodeles waltl</name>
    <name type="common">Iberian ribbed newt</name>
    <dbReference type="NCBI Taxonomy" id="8319"/>
    <lineage>
        <taxon>Eukaryota</taxon>
        <taxon>Metazoa</taxon>
        <taxon>Chordata</taxon>
        <taxon>Craniata</taxon>
        <taxon>Vertebrata</taxon>
        <taxon>Euteleostomi</taxon>
        <taxon>Amphibia</taxon>
        <taxon>Batrachia</taxon>
        <taxon>Caudata</taxon>
        <taxon>Salamandroidea</taxon>
        <taxon>Salamandridae</taxon>
        <taxon>Pleurodelinae</taxon>
        <taxon>Pleurodeles</taxon>
    </lineage>
</organism>
<sequence>MKGRCADNSGLDMKEGADRGTQRVSGCVAVAPRPQPRCGAAGTAPAPSRKPLEQRMQVLKQWIAEIKNKQETRGHQGVQLAQEFEHFYPPPNTAETLTSEVAETYLAKILMECLPPDDAAHFD</sequence>